<dbReference type="GO" id="GO:0031298">
    <property type="term" value="C:replication fork protection complex"/>
    <property type="evidence" value="ECO:0007669"/>
    <property type="project" value="TreeGrafter"/>
</dbReference>
<keyword evidence="4 7" id="KW-0227">DNA damage</keyword>
<dbReference type="InterPro" id="IPR040038">
    <property type="entry name" value="TIPIN/Csm3/Swi3"/>
</dbReference>
<dbReference type="EMBL" id="VOFY01000029">
    <property type="protein sequence ID" value="KAA8579338.1"/>
    <property type="molecule type" value="Genomic_DNA"/>
</dbReference>
<feature type="compositionally biased region" description="Acidic residues" evidence="8">
    <location>
        <begin position="173"/>
        <end position="182"/>
    </location>
</feature>
<feature type="domain" description="Chromosome segregation in meiosis protein 3" evidence="9">
    <location>
        <begin position="5"/>
        <end position="75"/>
    </location>
</feature>
<feature type="compositionally biased region" description="Low complexity" evidence="8">
    <location>
        <begin position="184"/>
        <end position="195"/>
    </location>
</feature>
<comment type="subcellular location">
    <subcellularLocation>
        <location evidence="1 7">Nucleus</location>
    </subcellularLocation>
</comment>
<comment type="caution">
    <text evidence="10">The sequence shown here is derived from an EMBL/GenBank/DDBJ whole genome shotgun (WGS) entry which is preliminary data.</text>
</comment>
<feature type="non-terminal residue" evidence="10">
    <location>
        <position position="1"/>
    </location>
</feature>
<evidence type="ECO:0000259" key="9">
    <source>
        <dbReference type="Pfam" id="PF07962"/>
    </source>
</evidence>
<dbReference type="Pfam" id="PF07962">
    <property type="entry name" value="Swi3"/>
    <property type="match status" value="1"/>
</dbReference>
<evidence type="ECO:0000313" key="11">
    <source>
        <dbReference type="Proteomes" id="UP000327493"/>
    </source>
</evidence>
<evidence type="ECO:0000256" key="1">
    <source>
        <dbReference type="ARBA" id="ARBA00004123"/>
    </source>
</evidence>
<dbReference type="PANTHER" id="PTHR13220:SF11">
    <property type="entry name" value="TIMELESS-INTERACTING PROTEIN"/>
    <property type="match status" value="1"/>
</dbReference>
<evidence type="ECO:0000313" key="10">
    <source>
        <dbReference type="EMBL" id="KAA8579338.1"/>
    </source>
</evidence>
<dbReference type="GO" id="GO:0000076">
    <property type="term" value="P:DNA replication checkpoint signaling"/>
    <property type="evidence" value="ECO:0007669"/>
    <property type="project" value="UniProtKB-UniRule"/>
</dbReference>
<feature type="compositionally biased region" description="Polar residues" evidence="8">
    <location>
        <begin position="136"/>
        <end position="170"/>
    </location>
</feature>
<feature type="compositionally biased region" description="Pro residues" evidence="8">
    <location>
        <begin position="98"/>
        <end position="112"/>
    </location>
</feature>
<comment type="similarity">
    <text evidence="2 7">Belongs to the CSM3 family.</text>
</comment>
<keyword evidence="5 7" id="KW-0539">Nucleus</keyword>
<evidence type="ECO:0000256" key="6">
    <source>
        <dbReference type="ARBA" id="ARBA00023306"/>
    </source>
</evidence>
<dbReference type="Proteomes" id="UP000327493">
    <property type="component" value="Unassembled WGS sequence"/>
</dbReference>
<feature type="compositionally biased region" description="Polar residues" evidence="8">
    <location>
        <begin position="225"/>
        <end position="240"/>
    </location>
</feature>
<dbReference type="InterPro" id="IPR012923">
    <property type="entry name" value="Csm3"/>
</dbReference>
<proteinExistence type="inferred from homology"/>
<evidence type="ECO:0000256" key="4">
    <source>
        <dbReference type="ARBA" id="ARBA00022763"/>
    </source>
</evidence>
<feature type="compositionally biased region" description="Basic and acidic residues" evidence="8">
    <location>
        <begin position="116"/>
        <end position="134"/>
    </location>
</feature>
<evidence type="ECO:0000256" key="5">
    <source>
        <dbReference type="ARBA" id="ARBA00023242"/>
    </source>
</evidence>
<dbReference type="GO" id="GO:0031297">
    <property type="term" value="P:replication fork processing"/>
    <property type="evidence" value="ECO:0007669"/>
    <property type="project" value="UniProtKB-UniRule"/>
</dbReference>
<evidence type="ECO:0000256" key="7">
    <source>
        <dbReference type="RuleBase" id="RU366049"/>
    </source>
</evidence>
<reference evidence="10 11" key="1">
    <citation type="submission" date="2019-08" db="EMBL/GenBank/DDBJ databases">
        <title>A chromosome-level genome assembly, high-density linkage maps, and genome scans reveal the genomic architecture of hybrid incompatibilities underlying speciation via character displacement in darters (Percidae: Etheostominae).</title>
        <authorList>
            <person name="Moran R.L."/>
            <person name="Catchen J.M."/>
            <person name="Fuller R.C."/>
        </authorList>
    </citation>
    <scope>NUCLEOTIDE SEQUENCE [LARGE SCALE GENOMIC DNA]</scope>
    <source>
        <strain evidence="10">EspeVRDwgs_2016</strain>
        <tissue evidence="10">Muscle</tissue>
    </source>
</reference>
<name>A0A5J5CCV8_9PERO</name>
<dbReference type="GO" id="GO:0043111">
    <property type="term" value="P:replication fork arrest"/>
    <property type="evidence" value="ECO:0007669"/>
    <property type="project" value="TreeGrafter"/>
</dbReference>
<dbReference type="GO" id="GO:0006974">
    <property type="term" value="P:DNA damage response"/>
    <property type="evidence" value="ECO:0007669"/>
    <property type="project" value="UniProtKB-KW"/>
</dbReference>
<dbReference type="PANTHER" id="PTHR13220">
    <property type="entry name" value="TIMELESS INTERACTING-RELATED"/>
    <property type="match status" value="1"/>
</dbReference>
<dbReference type="AlphaFoldDB" id="A0A5J5CCV8"/>
<evidence type="ECO:0000256" key="3">
    <source>
        <dbReference type="ARBA" id="ARBA00018750"/>
    </source>
</evidence>
<keyword evidence="11" id="KW-1185">Reference proteome</keyword>
<dbReference type="GO" id="GO:0003677">
    <property type="term" value="F:DNA binding"/>
    <property type="evidence" value="ECO:0007669"/>
    <property type="project" value="TreeGrafter"/>
</dbReference>
<organism evidence="10 11">
    <name type="scientific">Etheostoma spectabile</name>
    <name type="common">orangethroat darter</name>
    <dbReference type="NCBI Taxonomy" id="54343"/>
    <lineage>
        <taxon>Eukaryota</taxon>
        <taxon>Metazoa</taxon>
        <taxon>Chordata</taxon>
        <taxon>Craniata</taxon>
        <taxon>Vertebrata</taxon>
        <taxon>Euteleostomi</taxon>
        <taxon>Actinopterygii</taxon>
        <taxon>Neopterygii</taxon>
        <taxon>Teleostei</taxon>
        <taxon>Neoteleostei</taxon>
        <taxon>Acanthomorphata</taxon>
        <taxon>Eupercaria</taxon>
        <taxon>Perciformes</taxon>
        <taxon>Percoidei</taxon>
        <taxon>Percidae</taxon>
        <taxon>Etheostomatinae</taxon>
        <taxon>Etheostoma</taxon>
    </lineage>
</organism>
<protein>
    <recommendedName>
        <fullName evidence="3 7">TIMELESS-interacting protein</fullName>
    </recommendedName>
</protein>
<feature type="region of interest" description="Disordered" evidence="8">
    <location>
        <begin position="72"/>
        <end position="240"/>
    </location>
</feature>
<accession>A0A5J5CCV8</accession>
<keyword evidence="6 7" id="KW-0131">Cell cycle</keyword>
<sequence>DEDGDVSKLTSERGLPALRTLFDNVHFKGKGHEAEDLRLLMHKMENWAHRLYPKLQFEDFIDKVERLGNKKEVQVFGDPDPFDGASFNDLQAPVHSTPAPPTPPSPAAPAPPSLTEEQRRRMELNRQRALEKRLARQQQQTAPAESQTGDTSTSADEGTSVSSANVPNKSNDQDVEVEDFDLEPASSSSSTQQQQQPPPPPKLLPHPDSEPPAESPQCEKEEETSLSQVHQPSTECQDRD</sequence>
<evidence type="ECO:0000256" key="2">
    <source>
        <dbReference type="ARBA" id="ARBA00006075"/>
    </source>
</evidence>
<evidence type="ECO:0000256" key="8">
    <source>
        <dbReference type="SAM" id="MobiDB-lite"/>
    </source>
</evidence>
<gene>
    <name evidence="10" type="ORF">FQN60_010678</name>
</gene>
<comment type="function">
    <text evidence="7">Plays an important role in the control of DNA replication and the maintenance of replication fork stability.</text>
</comment>